<evidence type="ECO:0000259" key="3">
    <source>
        <dbReference type="PROSITE" id="PS51186"/>
    </source>
</evidence>
<dbReference type="Pfam" id="PF00583">
    <property type="entry name" value="Acetyltransf_1"/>
    <property type="match status" value="1"/>
</dbReference>
<keyword evidence="5" id="KW-1185">Reference proteome</keyword>
<dbReference type="GO" id="GO:0008080">
    <property type="term" value="F:N-acetyltransferase activity"/>
    <property type="evidence" value="ECO:0007669"/>
    <property type="project" value="InterPro"/>
</dbReference>
<accession>A0A1Q5PUK1</accession>
<dbReference type="InterPro" id="IPR050769">
    <property type="entry name" value="NAT_camello-type"/>
</dbReference>
<evidence type="ECO:0000256" key="2">
    <source>
        <dbReference type="SAM" id="MobiDB-lite"/>
    </source>
</evidence>
<evidence type="ECO:0000313" key="4">
    <source>
        <dbReference type="EMBL" id="OKL51080.1"/>
    </source>
</evidence>
<dbReference type="CDD" id="cd04301">
    <property type="entry name" value="NAT_SF"/>
    <property type="match status" value="1"/>
</dbReference>
<dbReference type="InParanoid" id="A0A1Q5PUK1"/>
<dbReference type="RefSeq" id="WP_073825593.1">
    <property type="nucleotide sequence ID" value="NZ_MQVS01000010.1"/>
</dbReference>
<sequence length="203" mass="21456">MTADHNAARWEISPARDGEYAEIGELTVRAYLPSGMPLTDPYYAELRDVAGRAETSVVLVARSGGRPVGTVTWCPPGSALTEVAAAQEAEIRMLAVDPRWQGQGIGRALLAACVQLAVEADAKALVLSTAPWMVRAHTLYHRAGFSRLPHRDWSVRPDIRLACYGLTLVAGGALAGSGGGPTTPPDPASDAPIDTTRVDTEAN</sequence>
<evidence type="ECO:0000313" key="5">
    <source>
        <dbReference type="Proteomes" id="UP000185612"/>
    </source>
</evidence>
<organism evidence="4 5">
    <name type="scientific">Buchananella hordeovulneris</name>
    <dbReference type="NCBI Taxonomy" id="52770"/>
    <lineage>
        <taxon>Bacteria</taxon>
        <taxon>Bacillati</taxon>
        <taxon>Actinomycetota</taxon>
        <taxon>Actinomycetes</taxon>
        <taxon>Actinomycetales</taxon>
        <taxon>Actinomycetaceae</taxon>
        <taxon>Buchananella</taxon>
    </lineage>
</organism>
<feature type="domain" description="N-acetyltransferase" evidence="3">
    <location>
        <begin position="10"/>
        <end position="166"/>
    </location>
</feature>
<dbReference type="PANTHER" id="PTHR13947:SF37">
    <property type="entry name" value="LD18367P"/>
    <property type="match status" value="1"/>
</dbReference>
<dbReference type="Gene3D" id="3.40.630.30">
    <property type="match status" value="1"/>
</dbReference>
<comment type="caution">
    <text evidence="4">The sequence shown here is derived from an EMBL/GenBank/DDBJ whole genome shotgun (WGS) entry which is preliminary data.</text>
</comment>
<dbReference type="Proteomes" id="UP000185612">
    <property type="component" value="Unassembled WGS sequence"/>
</dbReference>
<evidence type="ECO:0000256" key="1">
    <source>
        <dbReference type="ARBA" id="ARBA00022679"/>
    </source>
</evidence>
<gene>
    <name evidence="4" type="ORF">BSZ40_09240</name>
</gene>
<reference evidence="5" key="1">
    <citation type="submission" date="2016-12" db="EMBL/GenBank/DDBJ databases">
        <authorList>
            <person name="Meng X."/>
        </authorList>
    </citation>
    <scope>NUCLEOTIDE SEQUENCE [LARGE SCALE GENOMIC DNA]</scope>
    <source>
        <strain evidence="5">DSM 20732</strain>
    </source>
</reference>
<dbReference type="InterPro" id="IPR000182">
    <property type="entry name" value="GNAT_dom"/>
</dbReference>
<dbReference type="STRING" id="52770.BSZ40_09240"/>
<dbReference type="AlphaFoldDB" id="A0A1Q5PUK1"/>
<name>A0A1Q5PUK1_9ACTO</name>
<dbReference type="SUPFAM" id="SSF55729">
    <property type="entry name" value="Acyl-CoA N-acyltransferases (Nat)"/>
    <property type="match status" value="1"/>
</dbReference>
<feature type="region of interest" description="Disordered" evidence="2">
    <location>
        <begin position="176"/>
        <end position="203"/>
    </location>
</feature>
<dbReference type="OrthoDB" id="273614at2"/>
<keyword evidence="1" id="KW-0808">Transferase</keyword>
<proteinExistence type="predicted"/>
<dbReference type="PROSITE" id="PS51186">
    <property type="entry name" value="GNAT"/>
    <property type="match status" value="1"/>
</dbReference>
<dbReference type="PANTHER" id="PTHR13947">
    <property type="entry name" value="GNAT FAMILY N-ACETYLTRANSFERASE"/>
    <property type="match status" value="1"/>
</dbReference>
<dbReference type="EMBL" id="MQVS01000010">
    <property type="protein sequence ID" value="OKL51080.1"/>
    <property type="molecule type" value="Genomic_DNA"/>
</dbReference>
<dbReference type="InterPro" id="IPR016181">
    <property type="entry name" value="Acyl_CoA_acyltransferase"/>
</dbReference>
<protein>
    <recommendedName>
        <fullName evidence="3">N-acetyltransferase domain-containing protein</fullName>
    </recommendedName>
</protein>